<name>A0ACB6ZVF8_THEGA</name>
<evidence type="ECO:0000313" key="2">
    <source>
        <dbReference type="Proteomes" id="UP000886501"/>
    </source>
</evidence>
<proteinExistence type="predicted"/>
<evidence type="ECO:0000313" key="1">
    <source>
        <dbReference type="EMBL" id="KAF9653426.1"/>
    </source>
</evidence>
<keyword evidence="2" id="KW-1185">Reference proteome</keyword>
<accession>A0ACB6ZVF8</accession>
<comment type="caution">
    <text evidence="1">The sequence shown here is derived from an EMBL/GenBank/DDBJ whole genome shotgun (WGS) entry which is preliminary data.</text>
</comment>
<organism evidence="1 2">
    <name type="scientific">Thelephora ganbajun</name>
    <name type="common">Ganba fungus</name>
    <dbReference type="NCBI Taxonomy" id="370292"/>
    <lineage>
        <taxon>Eukaryota</taxon>
        <taxon>Fungi</taxon>
        <taxon>Dikarya</taxon>
        <taxon>Basidiomycota</taxon>
        <taxon>Agaricomycotina</taxon>
        <taxon>Agaricomycetes</taxon>
        <taxon>Thelephorales</taxon>
        <taxon>Thelephoraceae</taxon>
        <taxon>Thelephora</taxon>
    </lineage>
</organism>
<protein>
    <submittedName>
        <fullName evidence="1">Uncharacterized protein</fullName>
    </submittedName>
</protein>
<reference evidence="1" key="1">
    <citation type="submission" date="2019-10" db="EMBL/GenBank/DDBJ databases">
        <authorList>
            <consortium name="DOE Joint Genome Institute"/>
            <person name="Kuo A."/>
            <person name="Miyauchi S."/>
            <person name="Kiss E."/>
            <person name="Drula E."/>
            <person name="Kohler A."/>
            <person name="Sanchez-Garcia M."/>
            <person name="Andreopoulos B."/>
            <person name="Barry K.W."/>
            <person name="Bonito G."/>
            <person name="Buee M."/>
            <person name="Carver A."/>
            <person name="Chen C."/>
            <person name="Cichocki N."/>
            <person name="Clum A."/>
            <person name="Culley D."/>
            <person name="Crous P.W."/>
            <person name="Fauchery L."/>
            <person name="Girlanda M."/>
            <person name="Hayes R."/>
            <person name="Keri Z."/>
            <person name="Labutti K."/>
            <person name="Lipzen A."/>
            <person name="Lombard V."/>
            <person name="Magnuson J."/>
            <person name="Maillard F."/>
            <person name="Morin E."/>
            <person name="Murat C."/>
            <person name="Nolan M."/>
            <person name="Ohm R."/>
            <person name="Pangilinan J."/>
            <person name="Pereira M."/>
            <person name="Perotto S."/>
            <person name="Peter M."/>
            <person name="Riley R."/>
            <person name="Sitrit Y."/>
            <person name="Stielow B."/>
            <person name="Szollosi G."/>
            <person name="Zifcakova L."/>
            <person name="Stursova M."/>
            <person name="Spatafora J.W."/>
            <person name="Tedersoo L."/>
            <person name="Vaario L.-M."/>
            <person name="Yamada A."/>
            <person name="Yan M."/>
            <person name="Wang P."/>
            <person name="Xu J."/>
            <person name="Bruns T."/>
            <person name="Baldrian P."/>
            <person name="Vilgalys R."/>
            <person name="Henrissat B."/>
            <person name="Grigoriev I.V."/>
            <person name="Hibbett D."/>
            <person name="Nagy L.G."/>
            <person name="Martin F.M."/>
        </authorList>
    </citation>
    <scope>NUCLEOTIDE SEQUENCE</scope>
    <source>
        <strain evidence="1">P2</strain>
    </source>
</reference>
<sequence length="168" mass="18241">MLAVVSVGSKGRRANGGECGGRMWRNGPGYLPSQSFLFRAVALSLLEIPGAAGARRPCFYCVVCGNPFLIQQYTKTASVVDLCIRGREPSEAPCGLTLPRISAVRSRVVLTSNFPAPYTAWFPLPGSSLSRRTSGPRSYASDYGLQPLWITYAAGVWITDQPRTLREP</sequence>
<dbReference type="Proteomes" id="UP000886501">
    <property type="component" value="Unassembled WGS sequence"/>
</dbReference>
<gene>
    <name evidence="1" type="ORF">BDM02DRAFT_1916289</name>
</gene>
<dbReference type="EMBL" id="MU117964">
    <property type="protein sequence ID" value="KAF9653426.1"/>
    <property type="molecule type" value="Genomic_DNA"/>
</dbReference>
<reference evidence="1" key="2">
    <citation type="journal article" date="2020" name="Nat. Commun.">
        <title>Large-scale genome sequencing of mycorrhizal fungi provides insights into the early evolution of symbiotic traits.</title>
        <authorList>
            <person name="Miyauchi S."/>
            <person name="Kiss E."/>
            <person name="Kuo A."/>
            <person name="Drula E."/>
            <person name="Kohler A."/>
            <person name="Sanchez-Garcia M."/>
            <person name="Morin E."/>
            <person name="Andreopoulos B."/>
            <person name="Barry K.W."/>
            <person name="Bonito G."/>
            <person name="Buee M."/>
            <person name="Carver A."/>
            <person name="Chen C."/>
            <person name="Cichocki N."/>
            <person name="Clum A."/>
            <person name="Culley D."/>
            <person name="Crous P.W."/>
            <person name="Fauchery L."/>
            <person name="Girlanda M."/>
            <person name="Hayes R.D."/>
            <person name="Keri Z."/>
            <person name="LaButti K."/>
            <person name="Lipzen A."/>
            <person name="Lombard V."/>
            <person name="Magnuson J."/>
            <person name="Maillard F."/>
            <person name="Murat C."/>
            <person name="Nolan M."/>
            <person name="Ohm R.A."/>
            <person name="Pangilinan J."/>
            <person name="Pereira M.F."/>
            <person name="Perotto S."/>
            <person name="Peter M."/>
            <person name="Pfister S."/>
            <person name="Riley R."/>
            <person name="Sitrit Y."/>
            <person name="Stielow J.B."/>
            <person name="Szollosi G."/>
            <person name="Zifcakova L."/>
            <person name="Stursova M."/>
            <person name="Spatafora J.W."/>
            <person name="Tedersoo L."/>
            <person name="Vaario L.M."/>
            <person name="Yamada A."/>
            <person name="Yan M."/>
            <person name="Wang P."/>
            <person name="Xu J."/>
            <person name="Bruns T."/>
            <person name="Baldrian P."/>
            <person name="Vilgalys R."/>
            <person name="Dunand C."/>
            <person name="Henrissat B."/>
            <person name="Grigoriev I.V."/>
            <person name="Hibbett D."/>
            <person name="Nagy L.G."/>
            <person name="Martin F.M."/>
        </authorList>
    </citation>
    <scope>NUCLEOTIDE SEQUENCE</scope>
    <source>
        <strain evidence="1">P2</strain>
    </source>
</reference>